<reference evidence="1 2" key="1">
    <citation type="submission" date="2016-10" db="EMBL/GenBank/DDBJ databases">
        <authorList>
            <person name="de Groot N.N."/>
        </authorList>
    </citation>
    <scope>NUCLEOTIDE SEQUENCE [LARGE SCALE GENOMIC DNA]</scope>
    <source>
        <strain evidence="1 2">DSM 25186</strain>
    </source>
</reference>
<evidence type="ECO:0008006" key="3">
    <source>
        <dbReference type="Google" id="ProtNLM"/>
    </source>
</evidence>
<protein>
    <recommendedName>
        <fullName evidence="3">Photosynthesis system II assembly factor Ycf48/Hcf136-like domain-containing protein</fullName>
    </recommendedName>
</protein>
<dbReference type="SUPFAM" id="SSF110296">
    <property type="entry name" value="Oligoxyloglucan reducing end-specific cellobiohydrolase"/>
    <property type="match status" value="1"/>
</dbReference>
<name>A0A1G9LXK0_9BACT</name>
<proteinExistence type="predicted"/>
<dbReference type="OrthoDB" id="9757809at2"/>
<gene>
    <name evidence="1" type="ORF">SAMN05421823_107200</name>
</gene>
<dbReference type="EMBL" id="FNFO01000007">
    <property type="protein sequence ID" value="SDL66718.1"/>
    <property type="molecule type" value="Genomic_DNA"/>
</dbReference>
<dbReference type="STRING" id="1075417.SAMN05421823_107200"/>
<dbReference type="RefSeq" id="WP_089684578.1">
    <property type="nucleotide sequence ID" value="NZ_FNFO01000007.1"/>
</dbReference>
<sequence>MKSPLSLLLIANVVFFLEAPPAQKQERAVRQAGTSVEKQGLAKERKQGIERGLIYFSTDDGATWTNHSKGLPKALHLSDMAASEAWLGVTTQEHGLFLYDFRRHVWQPTPTLPETKHKLDALAFYHDSFFVGTQGSGVFLSTDEGQSWKPYNQGLSNLTIRRFTEIDHQLFVGTNEGLYVLDAAKHEWRAVYRTPHLQVNGITALDGEFYIGTNQGAFKSDQHRKQWQPIMADRALHNISTDGHTLYALAYNELFTSDDQGLTWISAQKGLPDGLYTFQVKRSHQAVLAGQWDGVYKRSAVTGWTPSSRGMPLRFPVTELIVHQNLVVASSSSWSPHE</sequence>
<accession>A0A1G9LXK0</accession>
<keyword evidence="2" id="KW-1185">Reference proteome</keyword>
<organism evidence="1 2">
    <name type="scientific">Catalinimonas alkaloidigena</name>
    <dbReference type="NCBI Taxonomy" id="1075417"/>
    <lineage>
        <taxon>Bacteria</taxon>
        <taxon>Pseudomonadati</taxon>
        <taxon>Bacteroidota</taxon>
        <taxon>Cytophagia</taxon>
        <taxon>Cytophagales</taxon>
        <taxon>Catalimonadaceae</taxon>
        <taxon>Catalinimonas</taxon>
    </lineage>
</organism>
<dbReference type="AlphaFoldDB" id="A0A1G9LXK0"/>
<evidence type="ECO:0000313" key="2">
    <source>
        <dbReference type="Proteomes" id="UP000198510"/>
    </source>
</evidence>
<dbReference type="Proteomes" id="UP000198510">
    <property type="component" value="Unassembled WGS sequence"/>
</dbReference>
<dbReference type="Gene3D" id="2.130.10.10">
    <property type="entry name" value="YVTN repeat-like/Quinoprotein amine dehydrogenase"/>
    <property type="match status" value="1"/>
</dbReference>
<dbReference type="InterPro" id="IPR015943">
    <property type="entry name" value="WD40/YVTN_repeat-like_dom_sf"/>
</dbReference>
<evidence type="ECO:0000313" key="1">
    <source>
        <dbReference type="EMBL" id="SDL66718.1"/>
    </source>
</evidence>